<evidence type="ECO:0000313" key="8">
    <source>
        <dbReference type="Proteomes" id="UP000267430"/>
    </source>
</evidence>
<keyword evidence="8" id="KW-1185">Reference proteome</keyword>
<evidence type="ECO:0000256" key="4">
    <source>
        <dbReference type="RuleBase" id="RU003719"/>
    </source>
</evidence>
<name>A0A3S0W539_9BACI</name>
<dbReference type="InterPro" id="IPR029753">
    <property type="entry name" value="D-isomer_DH_CS"/>
</dbReference>
<feature type="domain" description="D-isomer specific 2-hydroxyacid dehydrogenase catalytic" evidence="5">
    <location>
        <begin position="20"/>
        <end position="320"/>
    </location>
</feature>
<comment type="caution">
    <text evidence="7">The sequence shown here is derived from an EMBL/GenBank/DDBJ whole genome shotgun (WGS) entry which is preliminary data.</text>
</comment>
<dbReference type="AlphaFoldDB" id="A0A3S0W539"/>
<dbReference type="CDD" id="cd12175">
    <property type="entry name" value="2-Hacid_dh_11"/>
    <property type="match status" value="1"/>
</dbReference>
<dbReference type="Proteomes" id="UP000267430">
    <property type="component" value="Unassembled WGS sequence"/>
</dbReference>
<reference evidence="7 8" key="1">
    <citation type="submission" date="2018-12" db="EMBL/GenBank/DDBJ databases">
        <title>Bacillus chawlae sp. nov., Bacillus glennii sp. nov., and Bacillus saganii sp. nov. Isolated from the Vehicle Assembly Building at Kennedy Space Center where the Viking Spacecraft were Assembled.</title>
        <authorList>
            <person name="Seuylemezian A."/>
            <person name="Vaishampayan P."/>
        </authorList>
    </citation>
    <scope>NUCLEOTIDE SEQUENCE [LARGE SCALE GENOMIC DNA]</scope>
    <source>
        <strain evidence="7 8">L5</strain>
    </source>
</reference>
<feature type="domain" description="D-isomer specific 2-hydroxyacid dehydrogenase NAD-binding" evidence="6">
    <location>
        <begin position="111"/>
        <end position="288"/>
    </location>
</feature>
<dbReference type="Pfam" id="PF02826">
    <property type="entry name" value="2-Hacid_dh_C"/>
    <property type="match status" value="1"/>
</dbReference>
<evidence type="ECO:0000256" key="2">
    <source>
        <dbReference type="ARBA" id="ARBA00023002"/>
    </source>
</evidence>
<evidence type="ECO:0000256" key="3">
    <source>
        <dbReference type="ARBA" id="ARBA00023027"/>
    </source>
</evidence>
<dbReference type="Pfam" id="PF00389">
    <property type="entry name" value="2-Hacid_dh"/>
    <property type="match status" value="1"/>
</dbReference>
<gene>
    <name evidence="7" type="ORF">ELQ35_01665</name>
</gene>
<dbReference type="InterPro" id="IPR036291">
    <property type="entry name" value="NAD(P)-bd_dom_sf"/>
</dbReference>
<dbReference type="SUPFAM" id="SSF52283">
    <property type="entry name" value="Formate/glycerate dehydrogenase catalytic domain-like"/>
    <property type="match status" value="1"/>
</dbReference>
<dbReference type="PROSITE" id="PS00671">
    <property type="entry name" value="D_2_HYDROXYACID_DH_3"/>
    <property type="match status" value="1"/>
</dbReference>
<comment type="similarity">
    <text evidence="1 4">Belongs to the D-isomer specific 2-hydroxyacid dehydrogenase family.</text>
</comment>
<proteinExistence type="inferred from homology"/>
<dbReference type="InterPro" id="IPR050418">
    <property type="entry name" value="D-iso_2-hydroxyacid_DH_PdxB"/>
</dbReference>
<evidence type="ECO:0000313" key="7">
    <source>
        <dbReference type="EMBL" id="RUQ32818.1"/>
    </source>
</evidence>
<dbReference type="GO" id="GO:0051287">
    <property type="term" value="F:NAD binding"/>
    <property type="evidence" value="ECO:0007669"/>
    <property type="project" value="InterPro"/>
</dbReference>
<dbReference type="GO" id="GO:0016616">
    <property type="term" value="F:oxidoreductase activity, acting on the CH-OH group of donors, NAD or NADP as acceptor"/>
    <property type="evidence" value="ECO:0007669"/>
    <property type="project" value="InterPro"/>
</dbReference>
<organism evidence="7 8">
    <name type="scientific">Peribacillus cavernae</name>
    <dbReference type="NCBI Taxonomy" id="1674310"/>
    <lineage>
        <taxon>Bacteria</taxon>
        <taxon>Bacillati</taxon>
        <taxon>Bacillota</taxon>
        <taxon>Bacilli</taxon>
        <taxon>Bacillales</taxon>
        <taxon>Bacillaceae</taxon>
        <taxon>Peribacillus</taxon>
    </lineage>
</organism>
<dbReference type="RefSeq" id="WP_126863109.1">
    <property type="nucleotide sequence ID" value="NZ_JAUSTX010000029.1"/>
</dbReference>
<protein>
    <submittedName>
        <fullName evidence="7">3-phosphoglycerate dehydrogenase</fullName>
    </submittedName>
</protein>
<dbReference type="InterPro" id="IPR006140">
    <property type="entry name" value="D-isomer_DH_NAD-bd"/>
</dbReference>
<dbReference type="PROSITE" id="PS00670">
    <property type="entry name" value="D_2_HYDROXYACID_DH_2"/>
    <property type="match status" value="1"/>
</dbReference>
<keyword evidence="3" id="KW-0520">NAD</keyword>
<dbReference type="OrthoDB" id="9805416at2"/>
<dbReference type="SUPFAM" id="SSF51735">
    <property type="entry name" value="NAD(P)-binding Rossmann-fold domains"/>
    <property type="match status" value="1"/>
</dbReference>
<evidence type="ECO:0000256" key="1">
    <source>
        <dbReference type="ARBA" id="ARBA00005854"/>
    </source>
</evidence>
<sequence length="334" mass="37839">MENKTILYFDHTFHEYKQLMYEYMPAGFELWFWEEMNNEEREDKLEKADYLMVATKKLGHEIFSKAKKAKFIQKTGIGVDHIDLKAANRFGLPVSNTPGANAAGVAELTILLILSLYRKLPPLNHSTKDGEWLMWELRTHSFEMKGKTHGFIGFGNIGREAAILSKAFGTNIIYYDKMRASKDVEEDLNAKYITMEEILKTADIITLHLPLLPETRHLIGKNELQMMKQTSILINVARGGIVDEKALFDALQKGIISGAGIDVWESEPVHPDNPLLGLDNVITTPHIGAGTKDTLDRVLQMAFSNIKKVESGEKPNYVLNDVTKRRLIHELGNK</sequence>
<dbReference type="PANTHER" id="PTHR43761">
    <property type="entry name" value="D-ISOMER SPECIFIC 2-HYDROXYACID DEHYDROGENASE FAMILY PROTEIN (AFU_ORTHOLOGUE AFUA_1G13630)"/>
    <property type="match status" value="1"/>
</dbReference>
<dbReference type="InterPro" id="IPR006139">
    <property type="entry name" value="D-isomer_2_OHA_DH_cat_dom"/>
</dbReference>
<accession>A0A3S0W539</accession>
<evidence type="ECO:0000259" key="5">
    <source>
        <dbReference type="Pfam" id="PF00389"/>
    </source>
</evidence>
<keyword evidence="2 4" id="KW-0560">Oxidoreductase</keyword>
<dbReference type="Gene3D" id="3.40.50.720">
    <property type="entry name" value="NAD(P)-binding Rossmann-like Domain"/>
    <property type="match status" value="2"/>
</dbReference>
<evidence type="ECO:0000259" key="6">
    <source>
        <dbReference type="Pfam" id="PF02826"/>
    </source>
</evidence>
<dbReference type="PANTHER" id="PTHR43761:SF1">
    <property type="entry name" value="D-ISOMER SPECIFIC 2-HYDROXYACID DEHYDROGENASE CATALYTIC DOMAIN-CONTAINING PROTEIN-RELATED"/>
    <property type="match status" value="1"/>
</dbReference>
<dbReference type="EMBL" id="RYZZ01000001">
    <property type="protein sequence ID" value="RUQ32818.1"/>
    <property type="molecule type" value="Genomic_DNA"/>
</dbReference>
<dbReference type="FunFam" id="3.40.50.720:FF:000203">
    <property type="entry name" value="D-3-phosphoglycerate dehydrogenase (SerA)"/>
    <property type="match status" value="1"/>
</dbReference>